<dbReference type="EMBL" id="CP048433">
    <property type="protein sequence ID" value="QIA33422.1"/>
    <property type="molecule type" value="Genomic_DNA"/>
</dbReference>
<accession>A0A858B3L1</accession>
<reference evidence="1 2" key="1">
    <citation type="submission" date="2020-01" db="EMBL/GenBank/DDBJ databases">
        <title>Complete genome sequence of Collinsella aerofaciens JCM 10188(T).</title>
        <authorList>
            <person name="Tourlousse D.M."/>
            <person name="Sakamoto M."/>
            <person name="Miura T."/>
            <person name="Narita K."/>
            <person name="Ohashi A."/>
            <person name="Uchino Y."/>
            <person name="Yamazoe A."/>
            <person name="Kameyama K."/>
            <person name="Terauchi J."/>
            <person name="Ohkuma M."/>
            <person name="Kawasaki H."/>
            <person name="Sekiguchi Y."/>
        </authorList>
    </citation>
    <scope>NUCLEOTIDE SEQUENCE [LARGE SCALE GENOMIC DNA]</scope>
    <source>
        <strain evidence="1 2">JCM 10188</strain>
    </source>
</reference>
<dbReference type="Proteomes" id="UP000464211">
    <property type="component" value="Chromosome"/>
</dbReference>
<dbReference type="Pfam" id="PF16163">
    <property type="entry name" value="DUF4869"/>
    <property type="match status" value="1"/>
</dbReference>
<protein>
    <submittedName>
        <fullName evidence="1">DUF4869 domain-containing protein</fullName>
    </submittedName>
</protein>
<sequence>MLTIHYGDMENVIYNTSVYFDNVYSPQWFQDAFAQRIIKSIDKGNVVGPCAIDTKILGIIPPERLSGGTKTLLLMYFMLQNVYNATTCSDNCAYWILRIATQKDLTINLYHLMDFGNGKFTATVANTGDVVHTMFDLVPIAAKCLRETPDMHFR</sequence>
<organism evidence="1 2">
    <name type="scientific">Collinsella aerofaciens (strain ATCC 25986 / DSM 3979 / JCM 10188 / KCTC 3647 / NCTC 11838 / VPI 1003)</name>
    <dbReference type="NCBI Taxonomy" id="411903"/>
    <lineage>
        <taxon>Bacteria</taxon>
        <taxon>Bacillati</taxon>
        <taxon>Actinomycetota</taxon>
        <taxon>Coriobacteriia</taxon>
        <taxon>Coriobacteriales</taxon>
        <taxon>Coriobacteriaceae</taxon>
        <taxon>Collinsella</taxon>
    </lineage>
</organism>
<evidence type="ECO:0000313" key="2">
    <source>
        <dbReference type="Proteomes" id="UP000464211"/>
    </source>
</evidence>
<dbReference type="AlphaFoldDB" id="A0A858B3L1"/>
<dbReference type="InterPro" id="IPR032360">
    <property type="entry name" value="DUF4869"/>
</dbReference>
<evidence type="ECO:0000313" key="1">
    <source>
        <dbReference type="EMBL" id="QIA33422.1"/>
    </source>
</evidence>
<proteinExistence type="predicted"/>
<name>A0A858B3L1_COLAA</name>
<gene>
    <name evidence="1" type="ORF">GXM19_03600</name>
</gene>